<gene>
    <name evidence="3" type="ORF">Ocin01_02110</name>
</gene>
<feature type="region of interest" description="Disordered" evidence="1">
    <location>
        <begin position="70"/>
        <end position="139"/>
    </location>
</feature>
<proteinExistence type="predicted"/>
<evidence type="ECO:0000256" key="1">
    <source>
        <dbReference type="SAM" id="MobiDB-lite"/>
    </source>
</evidence>
<comment type="caution">
    <text evidence="3">The sequence shown here is derived from an EMBL/GenBank/DDBJ whole genome shotgun (WGS) entry which is preliminary data.</text>
</comment>
<feature type="transmembrane region" description="Helical" evidence="2">
    <location>
        <begin position="41"/>
        <end position="59"/>
    </location>
</feature>
<feature type="compositionally biased region" description="Gly residues" evidence="1">
    <location>
        <begin position="84"/>
        <end position="132"/>
    </location>
</feature>
<dbReference type="EMBL" id="LJIJ01000041">
    <property type="protein sequence ID" value="ODN04528.1"/>
    <property type="molecule type" value="Genomic_DNA"/>
</dbReference>
<protein>
    <submittedName>
        <fullName evidence="3">Uncharacterized protein</fullName>
    </submittedName>
</protein>
<feature type="compositionally biased region" description="Low complexity" evidence="1">
    <location>
        <begin position="72"/>
        <end position="83"/>
    </location>
</feature>
<keyword evidence="2" id="KW-0812">Transmembrane</keyword>
<name>A0A1D2NGY3_ORCCI</name>
<reference evidence="3 4" key="1">
    <citation type="journal article" date="2016" name="Genome Biol. Evol.">
        <title>Gene Family Evolution Reflects Adaptation to Soil Environmental Stressors in the Genome of the Collembolan Orchesella cincta.</title>
        <authorList>
            <person name="Faddeeva-Vakhrusheva A."/>
            <person name="Derks M.F."/>
            <person name="Anvar S.Y."/>
            <person name="Agamennone V."/>
            <person name="Suring W."/>
            <person name="Smit S."/>
            <person name="van Straalen N.M."/>
            <person name="Roelofs D."/>
        </authorList>
    </citation>
    <scope>NUCLEOTIDE SEQUENCE [LARGE SCALE GENOMIC DNA]</scope>
    <source>
        <tissue evidence="3">Mixed pool</tissue>
    </source>
</reference>
<evidence type="ECO:0000313" key="4">
    <source>
        <dbReference type="Proteomes" id="UP000094527"/>
    </source>
</evidence>
<keyword evidence="4" id="KW-1185">Reference proteome</keyword>
<sequence length="195" mass="19518">MKVRFIDKSYSNNLNFNHYQTITFKVSTTFTENLHFKMNKFTILFAVICVASLASAVRVKPQERLYFSIPLGSANNNNQNTGSGSSGGSGGTGSGSGSGSSGSGAGAGGTNTGSGTGSNAGSGTGNGAGSGSTGNATPQLNIIPMGQALGNLLAGFFGGAPQGQSGSPQLTVMPFGQFLGVTLQNIFGSGWTPQG</sequence>
<dbReference type="AlphaFoldDB" id="A0A1D2NGY3"/>
<organism evidence="3 4">
    <name type="scientific">Orchesella cincta</name>
    <name type="common">Springtail</name>
    <name type="synonym">Podura cincta</name>
    <dbReference type="NCBI Taxonomy" id="48709"/>
    <lineage>
        <taxon>Eukaryota</taxon>
        <taxon>Metazoa</taxon>
        <taxon>Ecdysozoa</taxon>
        <taxon>Arthropoda</taxon>
        <taxon>Hexapoda</taxon>
        <taxon>Collembola</taxon>
        <taxon>Entomobryomorpha</taxon>
        <taxon>Entomobryoidea</taxon>
        <taxon>Orchesellidae</taxon>
        <taxon>Orchesellinae</taxon>
        <taxon>Orchesella</taxon>
    </lineage>
</organism>
<accession>A0A1D2NGY3</accession>
<keyword evidence="2" id="KW-0472">Membrane</keyword>
<dbReference type="Proteomes" id="UP000094527">
    <property type="component" value="Unassembled WGS sequence"/>
</dbReference>
<evidence type="ECO:0000313" key="3">
    <source>
        <dbReference type="EMBL" id="ODN04528.1"/>
    </source>
</evidence>
<keyword evidence="2" id="KW-1133">Transmembrane helix</keyword>
<evidence type="ECO:0000256" key="2">
    <source>
        <dbReference type="SAM" id="Phobius"/>
    </source>
</evidence>